<dbReference type="EMBL" id="RWGY01000007">
    <property type="protein sequence ID" value="TVU41446.1"/>
    <property type="molecule type" value="Genomic_DNA"/>
</dbReference>
<proteinExistence type="predicted"/>
<dbReference type="InterPro" id="IPR036047">
    <property type="entry name" value="F-box-like_dom_sf"/>
</dbReference>
<comment type="caution">
    <text evidence="2">The sequence shown here is derived from an EMBL/GenBank/DDBJ whole genome shotgun (WGS) entry which is preliminary data.</text>
</comment>
<dbReference type="Gene3D" id="1.20.1280.50">
    <property type="match status" value="1"/>
</dbReference>
<name>A0A5J9W0K1_9POAL</name>
<feature type="domain" description="F-box" evidence="1">
    <location>
        <begin position="16"/>
        <end position="55"/>
    </location>
</feature>
<dbReference type="PANTHER" id="PTHR33207">
    <property type="entry name" value="F-BOX DOMAIN CONTAINING PROTEIN-RELATED"/>
    <property type="match status" value="1"/>
</dbReference>
<dbReference type="InterPro" id="IPR001810">
    <property type="entry name" value="F-box_dom"/>
</dbReference>
<evidence type="ECO:0000313" key="3">
    <source>
        <dbReference type="Proteomes" id="UP000324897"/>
    </source>
</evidence>
<dbReference type="Gramene" id="TVU41446">
    <property type="protein sequence ID" value="TVU41446"/>
    <property type="gene ID" value="EJB05_14963"/>
</dbReference>
<sequence length="425" mass="47360">MENSGRRSSPAGATKIDDLIDDLVELILLHIPCRAGLVRSAATCKRWRRLIAGTGFLRRFRSLHRPRVVGHYCCVMRKAAVNAVFNHAPKPPPGATATFAPKSNYPLSMFHLTKLPHSTLTDSRGGLVAGFLHLDNSGVVVVFNPWIRKHKKLHAPACGRDKTYADCLGAFLLDDDDDTGSMSHFKVLCVHLLRQQCSNDDDSKKKFTVEAQVYSARDDTWLLLSTTAVDADDIAGHVSYTKPAFVFLGRAGGSLFWFAKKSVFHLNEVTGTFFSLTLPRPPVLDDDANSGSQIMISYGRSNLRVVDTGSTARLVRIVGDVLDVLRHNATCVVLERRVHLPTQLLAASSMESSMSWCFVNCMDEQLADRVVLSSPRDRRMFVVDVDNMTKLLVPTQTRDKSLLLPVDWVLPYEHPWPPIILERRA</sequence>
<dbReference type="OrthoDB" id="695793at2759"/>
<dbReference type="Pfam" id="PF00646">
    <property type="entry name" value="F-box"/>
    <property type="match status" value="1"/>
</dbReference>
<dbReference type="SUPFAM" id="SSF81383">
    <property type="entry name" value="F-box domain"/>
    <property type="match status" value="1"/>
</dbReference>
<evidence type="ECO:0000313" key="2">
    <source>
        <dbReference type="EMBL" id="TVU41446.1"/>
    </source>
</evidence>
<feature type="non-terminal residue" evidence="2">
    <location>
        <position position="1"/>
    </location>
</feature>
<dbReference type="Proteomes" id="UP000324897">
    <property type="component" value="Chromosome 4"/>
</dbReference>
<accession>A0A5J9W0K1</accession>
<keyword evidence="3" id="KW-1185">Reference proteome</keyword>
<protein>
    <recommendedName>
        <fullName evidence="1">F-box domain-containing protein</fullName>
    </recommendedName>
</protein>
<organism evidence="2 3">
    <name type="scientific">Eragrostis curvula</name>
    <name type="common">weeping love grass</name>
    <dbReference type="NCBI Taxonomy" id="38414"/>
    <lineage>
        <taxon>Eukaryota</taxon>
        <taxon>Viridiplantae</taxon>
        <taxon>Streptophyta</taxon>
        <taxon>Embryophyta</taxon>
        <taxon>Tracheophyta</taxon>
        <taxon>Spermatophyta</taxon>
        <taxon>Magnoliopsida</taxon>
        <taxon>Liliopsida</taxon>
        <taxon>Poales</taxon>
        <taxon>Poaceae</taxon>
        <taxon>PACMAD clade</taxon>
        <taxon>Chloridoideae</taxon>
        <taxon>Eragrostideae</taxon>
        <taxon>Eragrostidinae</taxon>
        <taxon>Eragrostis</taxon>
    </lineage>
</organism>
<dbReference type="AlphaFoldDB" id="A0A5J9W0K1"/>
<gene>
    <name evidence="2" type="ORF">EJB05_14963</name>
</gene>
<evidence type="ECO:0000259" key="1">
    <source>
        <dbReference type="Pfam" id="PF00646"/>
    </source>
</evidence>
<reference evidence="2 3" key="1">
    <citation type="journal article" date="2019" name="Sci. Rep.">
        <title>A high-quality genome of Eragrostis curvula grass provides insights into Poaceae evolution and supports new strategies to enhance forage quality.</title>
        <authorList>
            <person name="Carballo J."/>
            <person name="Santos B.A.C.M."/>
            <person name="Zappacosta D."/>
            <person name="Garbus I."/>
            <person name="Selva J.P."/>
            <person name="Gallo C.A."/>
            <person name="Diaz A."/>
            <person name="Albertini E."/>
            <person name="Caccamo M."/>
            <person name="Echenique V."/>
        </authorList>
    </citation>
    <scope>NUCLEOTIDE SEQUENCE [LARGE SCALE GENOMIC DNA]</scope>
    <source>
        <strain evidence="3">cv. Victoria</strain>
        <tissue evidence="2">Leaf</tissue>
    </source>
</reference>